<evidence type="ECO:0000313" key="1">
    <source>
        <dbReference type="EMBL" id="KAK0708480.1"/>
    </source>
</evidence>
<organism evidence="1 2">
    <name type="scientific">Lasiosphaeris hirsuta</name>
    <dbReference type="NCBI Taxonomy" id="260670"/>
    <lineage>
        <taxon>Eukaryota</taxon>
        <taxon>Fungi</taxon>
        <taxon>Dikarya</taxon>
        <taxon>Ascomycota</taxon>
        <taxon>Pezizomycotina</taxon>
        <taxon>Sordariomycetes</taxon>
        <taxon>Sordariomycetidae</taxon>
        <taxon>Sordariales</taxon>
        <taxon>Lasiosphaeriaceae</taxon>
        <taxon>Lasiosphaeris</taxon>
    </lineage>
</organism>
<name>A0AA40A380_9PEZI</name>
<proteinExistence type="predicted"/>
<accession>A0AA40A380</accession>
<reference evidence="1" key="1">
    <citation type="submission" date="2023-06" db="EMBL/GenBank/DDBJ databases">
        <title>Genome-scale phylogeny and comparative genomics of the fungal order Sordariales.</title>
        <authorList>
            <consortium name="Lawrence Berkeley National Laboratory"/>
            <person name="Hensen N."/>
            <person name="Bonometti L."/>
            <person name="Westerberg I."/>
            <person name="Brannstrom I.O."/>
            <person name="Guillou S."/>
            <person name="Cros-Aarteil S."/>
            <person name="Calhoun S."/>
            <person name="Haridas S."/>
            <person name="Kuo A."/>
            <person name="Mondo S."/>
            <person name="Pangilinan J."/>
            <person name="Riley R."/>
            <person name="Labutti K."/>
            <person name="Andreopoulos B."/>
            <person name="Lipzen A."/>
            <person name="Chen C."/>
            <person name="Yanf M."/>
            <person name="Daum C."/>
            <person name="Ng V."/>
            <person name="Clum A."/>
            <person name="Steindorff A."/>
            <person name="Ohm R."/>
            <person name="Martin F."/>
            <person name="Silar P."/>
            <person name="Natvig D."/>
            <person name="Lalanne C."/>
            <person name="Gautier V."/>
            <person name="Ament-Velasquez S.L."/>
            <person name="Kruys A."/>
            <person name="Hutchinson M.I."/>
            <person name="Powell A.J."/>
            <person name="Barry K."/>
            <person name="Miller A.N."/>
            <person name="Grigoriev I.V."/>
            <person name="Debuchy R."/>
            <person name="Gladieux P."/>
            <person name="Thoren M.H."/>
            <person name="Johannesson H."/>
        </authorList>
    </citation>
    <scope>NUCLEOTIDE SEQUENCE</scope>
    <source>
        <strain evidence="1">SMH4607-1</strain>
    </source>
</reference>
<evidence type="ECO:0000313" key="2">
    <source>
        <dbReference type="Proteomes" id="UP001172102"/>
    </source>
</evidence>
<dbReference type="Proteomes" id="UP001172102">
    <property type="component" value="Unassembled WGS sequence"/>
</dbReference>
<protein>
    <submittedName>
        <fullName evidence="1">Uncharacterized protein</fullName>
    </submittedName>
</protein>
<gene>
    <name evidence="1" type="ORF">B0H67DRAFT_590349</name>
</gene>
<keyword evidence="2" id="KW-1185">Reference proteome</keyword>
<sequence>MFRSKPTPEGWYEVQVRPSYNNSRKLKKILDDMFPKSGRDKYKLQADRDRWIIMTTRRLTPAELENINKPRADALAQSTKPTPKPSIRPWAVIFRALGIRRQVMGEAERHPRD</sequence>
<dbReference type="EMBL" id="JAUKUA010000006">
    <property type="protein sequence ID" value="KAK0708480.1"/>
    <property type="molecule type" value="Genomic_DNA"/>
</dbReference>
<dbReference type="AlphaFoldDB" id="A0AA40A380"/>
<comment type="caution">
    <text evidence="1">The sequence shown here is derived from an EMBL/GenBank/DDBJ whole genome shotgun (WGS) entry which is preliminary data.</text>
</comment>